<dbReference type="AlphaFoldDB" id="A0A841FMD5"/>
<proteinExistence type="predicted"/>
<accession>A0A841FMD5</accession>
<gene>
    <name evidence="1" type="ORF">HNR73_001619</name>
</gene>
<dbReference type="Proteomes" id="UP000548476">
    <property type="component" value="Unassembled WGS sequence"/>
</dbReference>
<evidence type="ECO:0000313" key="1">
    <source>
        <dbReference type="EMBL" id="MBB6033769.1"/>
    </source>
</evidence>
<dbReference type="EMBL" id="JACHGT010000003">
    <property type="protein sequence ID" value="MBB6033769.1"/>
    <property type="molecule type" value="Genomic_DNA"/>
</dbReference>
<organism evidence="1 2">
    <name type="scientific">Phytomonospora endophytica</name>
    <dbReference type="NCBI Taxonomy" id="714109"/>
    <lineage>
        <taxon>Bacteria</taxon>
        <taxon>Bacillati</taxon>
        <taxon>Actinomycetota</taxon>
        <taxon>Actinomycetes</taxon>
        <taxon>Micromonosporales</taxon>
        <taxon>Micromonosporaceae</taxon>
        <taxon>Phytomonospora</taxon>
    </lineage>
</organism>
<keyword evidence="2" id="KW-1185">Reference proteome</keyword>
<reference evidence="1 2" key="1">
    <citation type="submission" date="2020-08" db="EMBL/GenBank/DDBJ databases">
        <title>Genomic Encyclopedia of Type Strains, Phase IV (KMG-IV): sequencing the most valuable type-strain genomes for metagenomic binning, comparative biology and taxonomic classification.</title>
        <authorList>
            <person name="Goeker M."/>
        </authorList>
    </citation>
    <scope>NUCLEOTIDE SEQUENCE [LARGE SCALE GENOMIC DNA]</scope>
    <source>
        <strain evidence="1 2">YIM 65646</strain>
    </source>
</reference>
<comment type="caution">
    <text evidence="1">The sequence shown here is derived from an EMBL/GenBank/DDBJ whole genome shotgun (WGS) entry which is preliminary data.</text>
</comment>
<evidence type="ECO:0000313" key="2">
    <source>
        <dbReference type="Proteomes" id="UP000548476"/>
    </source>
</evidence>
<sequence>MPDGAADRAHHDPATLRRARGWALMRALAGIFIGDAGEHGRLGGEPTSGPPAHASLRRLIATAG</sequence>
<name>A0A841FMD5_9ACTN</name>
<protein>
    <submittedName>
        <fullName evidence="1">Uncharacterized protein</fullName>
    </submittedName>
</protein>